<evidence type="ECO:0000256" key="6">
    <source>
        <dbReference type="ARBA" id="ARBA00022490"/>
    </source>
</evidence>
<evidence type="ECO:0000259" key="11">
    <source>
        <dbReference type="PROSITE" id="PS51259"/>
    </source>
</evidence>
<evidence type="ECO:0000256" key="7">
    <source>
        <dbReference type="ARBA" id="ARBA00022753"/>
    </source>
</evidence>
<dbReference type="Gene3D" id="1.10.357.50">
    <property type="match status" value="1"/>
</dbReference>
<dbReference type="InterPro" id="IPR035892">
    <property type="entry name" value="C2_domain_sf"/>
</dbReference>
<dbReference type="PROSITE" id="PS51258">
    <property type="entry name" value="MHD1"/>
    <property type="match status" value="1"/>
</dbReference>
<feature type="domain" description="C2" evidence="9">
    <location>
        <begin position="190"/>
        <end position="362"/>
    </location>
</feature>
<evidence type="ECO:0000259" key="9">
    <source>
        <dbReference type="PROSITE" id="PS50004"/>
    </source>
</evidence>
<evidence type="ECO:0000256" key="1">
    <source>
        <dbReference type="ARBA" id="ARBA00004172"/>
    </source>
</evidence>
<feature type="compositionally biased region" description="Polar residues" evidence="8">
    <location>
        <begin position="23"/>
        <end position="36"/>
    </location>
</feature>
<dbReference type="PANTHER" id="PTHR45999:SF4">
    <property type="entry name" value="UNC-13-4A, ISOFORM B"/>
    <property type="match status" value="1"/>
</dbReference>
<gene>
    <name evidence="12" type="ORF">BV898_01537</name>
</gene>
<evidence type="ECO:0000256" key="3">
    <source>
        <dbReference type="ARBA" id="ARBA00004603"/>
    </source>
</evidence>
<organism evidence="12 13">
    <name type="scientific">Hypsibius exemplaris</name>
    <name type="common">Freshwater tardigrade</name>
    <dbReference type="NCBI Taxonomy" id="2072580"/>
    <lineage>
        <taxon>Eukaryota</taxon>
        <taxon>Metazoa</taxon>
        <taxon>Ecdysozoa</taxon>
        <taxon>Tardigrada</taxon>
        <taxon>Eutardigrada</taxon>
        <taxon>Parachela</taxon>
        <taxon>Hypsibioidea</taxon>
        <taxon>Hypsibiidae</taxon>
        <taxon>Hypsibius</taxon>
    </lineage>
</organism>
<dbReference type="PROSITE" id="PS51259">
    <property type="entry name" value="MHD2"/>
    <property type="match status" value="1"/>
</dbReference>
<dbReference type="GO" id="GO:0055037">
    <property type="term" value="C:recycling endosome"/>
    <property type="evidence" value="ECO:0007669"/>
    <property type="project" value="UniProtKB-SubCell"/>
</dbReference>
<evidence type="ECO:0000256" key="8">
    <source>
        <dbReference type="SAM" id="MobiDB-lite"/>
    </source>
</evidence>
<evidence type="ECO:0000256" key="2">
    <source>
        <dbReference type="ARBA" id="ARBA00004496"/>
    </source>
</evidence>
<feature type="domain" description="C2" evidence="9">
    <location>
        <begin position="1061"/>
        <end position="1192"/>
    </location>
</feature>
<dbReference type="SMART" id="SM00239">
    <property type="entry name" value="C2"/>
    <property type="match status" value="2"/>
</dbReference>
<reference evidence="13" key="1">
    <citation type="submission" date="2017-01" db="EMBL/GenBank/DDBJ databases">
        <title>Comparative genomics of anhydrobiosis in the tardigrade Hypsibius dujardini.</title>
        <authorList>
            <person name="Yoshida Y."/>
            <person name="Koutsovoulos G."/>
            <person name="Laetsch D."/>
            <person name="Stevens L."/>
            <person name="Kumar S."/>
            <person name="Horikawa D."/>
            <person name="Ishino K."/>
            <person name="Komine S."/>
            <person name="Tomita M."/>
            <person name="Blaxter M."/>
            <person name="Arakawa K."/>
        </authorList>
    </citation>
    <scope>NUCLEOTIDE SEQUENCE [LARGE SCALE GENOMIC DNA]</scope>
    <source>
        <strain evidence="13">Z151</strain>
    </source>
</reference>
<feature type="domain" description="MHD2" evidence="11">
    <location>
        <begin position="961"/>
        <end position="1069"/>
    </location>
</feature>
<dbReference type="PROSITE" id="PS50004">
    <property type="entry name" value="C2"/>
    <property type="match status" value="2"/>
</dbReference>
<feature type="region of interest" description="Disordered" evidence="8">
    <location>
        <begin position="1"/>
        <end position="36"/>
    </location>
</feature>
<dbReference type="SUPFAM" id="SSF49562">
    <property type="entry name" value="C2 domain (Calcium/lipid-binding domain, CaLB)"/>
    <property type="match status" value="2"/>
</dbReference>
<dbReference type="EMBL" id="MTYJ01000006">
    <property type="protein sequence ID" value="OQV24474.1"/>
    <property type="molecule type" value="Genomic_DNA"/>
</dbReference>
<dbReference type="InterPro" id="IPR014772">
    <property type="entry name" value="Munc13_dom-2"/>
</dbReference>
<evidence type="ECO:0000313" key="13">
    <source>
        <dbReference type="Proteomes" id="UP000192578"/>
    </source>
</evidence>
<dbReference type="GO" id="GO:0099503">
    <property type="term" value="C:secretory vesicle"/>
    <property type="evidence" value="ECO:0007669"/>
    <property type="project" value="TreeGrafter"/>
</dbReference>
<comment type="subcellular location">
    <subcellularLocation>
        <location evidence="2">Cytoplasm</location>
    </subcellularLocation>
    <subcellularLocation>
        <location evidence="3">Late endosome</location>
    </subcellularLocation>
    <subcellularLocation>
        <location evidence="1">Recycling endosome</location>
    </subcellularLocation>
</comment>
<evidence type="ECO:0000259" key="10">
    <source>
        <dbReference type="PROSITE" id="PS51258"/>
    </source>
</evidence>
<sequence>MMRNWASSSASSAGTTRKVVGQASVQSTGSPSGQASPTLAVEKLIADGSTRYGLLSALTGKTVLSSGNIGDDFFDRFSGLQTKSHEYTIRADKEASKDKVLPGSTTSAAVTVPGARRQSRVGSATSSSEELEELYVEVLYTLKHKIGQQTAADHHQHGSQQKAATAAAAVKTTFNDELLQFAQAAFGIDNARHVRLLSKANQEKPPKVVLHITVVEARDLEAKDANGFSDPYCMLGLIGHKSRKHVDLTSTPSQDNAMTDEGKDWRARKVSLYGKNRSKSRKDCTNNDVILEQLPAKFIRATTVKKATLNPIWNESFHMIVDNVNEDVLHLDIFDQDEEYEVMDAVKNLKNVQGIKGLNRYFKQIAQSARKSAADNVDDFLGCTDIKITDVPSIGIDKVFNLCSRSNNKVRVQGTIRLRLGLATREDKDQGNNLSDFIQHRDLYLIFMKSEIKKYKSSLEWTGEMSSEAETILHQHAIQGDLTDLQEAACMWNALIDTHVTTYRLDSLVLFQALKHLDSLWVANGLSPEAEEVTAEAVGAFKDFALASLDRQSYYFPMKVPSATRQLESLLKCLRLLYECKLFQRFFPLEGTFHDAIYDSVKTSALEYYHSTRQRFMNTAKSASEALSMDEFSSLIAAVCYDIRSQFRVSDKIFSTFKIKYYAITMAELDRMIAEDLDMFPVLQHTSDCGKIMEDRDPYAALRDDFFTAPGTSLGKEEPNGEIFVLFFALNDFVHLCRHLTPEERSRLVLKNFHDRFIFFVLQWFSYAKVAAKRKMKAWVEKDKVSRTESAVRYSMSVVEATNCISAFDKFVVDLKWPDEEQRCILMCKLINDVAEIEAYFSEITYRAFKDSGWTEHELLEVNDDLCIAVNNMEIMRTHIAELPNLLGYFELTKQFRESPDPALAKFGQECDAILTQSLANGEKMLTERIVKALEKLTKKMSVEIAGHLSLLIRDPTHSVDALTTPILELMDVALSSLYNAMLKANFLRFLEILWHSLLDQILATTLTNRSKEPMNFINIYQSLSLFIEYFRAGEKGLPKEIIEGERYYSVKRKIFYYQLSTPELIDTFLVEAVTVQTEAKKPHMELIHAREVIPMDTNGLSDPFVVMRLLPVRLFGTTHTAKTAVVKKSLDPEFNETFEFQVPVESCMKDCSVIHFALMDHDLMFQDELAGEAFLQLSRMPGLRGEQTKNFTGLREVTLAMLHPSMMNKGILADIIDVLKCREQKDGLDFLATLFVE</sequence>
<feature type="compositionally biased region" description="Low complexity" evidence="8">
    <location>
        <begin position="1"/>
        <end position="13"/>
    </location>
</feature>
<keyword evidence="5" id="KW-0268">Exocytosis</keyword>
<keyword evidence="7" id="KW-0967">Endosome</keyword>
<dbReference type="InterPro" id="IPR014770">
    <property type="entry name" value="Munc13_1"/>
</dbReference>
<dbReference type="Gene3D" id="2.60.40.150">
    <property type="entry name" value="C2 domain"/>
    <property type="match status" value="2"/>
</dbReference>
<keyword evidence="6" id="KW-0963">Cytoplasm</keyword>
<dbReference type="PANTHER" id="PTHR45999">
    <property type="entry name" value="UNC-13-4A, ISOFORM B"/>
    <property type="match status" value="1"/>
</dbReference>
<dbReference type="InterPro" id="IPR052095">
    <property type="entry name" value="UNC-13_domain"/>
</dbReference>
<accession>A0A1W0XAP8</accession>
<comment type="caution">
    <text evidence="12">The sequence shown here is derived from an EMBL/GenBank/DDBJ whole genome shotgun (WGS) entry which is preliminary data.</text>
</comment>
<dbReference type="Pfam" id="PF06292">
    <property type="entry name" value="MUN"/>
    <property type="match status" value="1"/>
</dbReference>
<proteinExistence type="inferred from homology"/>
<comment type="similarity">
    <text evidence="4">Belongs to the unc-13 family.</text>
</comment>
<dbReference type="GO" id="GO:0005770">
    <property type="term" value="C:late endosome"/>
    <property type="evidence" value="ECO:0007669"/>
    <property type="project" value="UniProtKB-SubCell"/>
</dbReference>
<dbReference type="OrthoDB" id="7976202at2759"/>
<dbReference type="Pfam" id="PF00168">
    <property type="entry name" value="C2"/>
    <property type="match status" value="3"/>
</dbReference>
<evidence type="ECO:0000256" key="5">
    <source>
        <dbReference type="ARBA" id="ARBA00022483"/>
    </source>
</evidence>
<keyword evidence="13" id="KW-1185">Reference proteome</keyword>
<dbReference type="InterPro" id="IPR010439">
    <property type="entry name" value="MUN_dom"/>
</dbReference>
<protein>
    <submittedName>
        <fullName evidence="12">BAI1-associated protein 3</fullName>
    </submittedName>
</protein>
<feature type="domain" description="MHD1" evidence="10">
    <location>
        <begin position="724"/>
        <end position="845"/>
    </location>
</feature>
<name>A0A1W0XAP8_HYPEX</name>
<dbReference type="Proteomes" id="UP000192578">
    <property type="component" value="Unassembled WGS sequence"/>
</dbReference>
<dbReference type="InterPro" id="IPR000008">
    <property type="entry name" value="C2_dom"/>
</dbReference>
<dbReference type="GO" id="GO:0006887">
    <property type="term" value="P:exocytosis"/>
    <property type="evidence" value="ECO:0007669"/>
    <property type="project" value="UniProtKB-KW"/>
</dbReference>
<evidence type="ECO:0000256" key="4">
    <source>
        <dbReference type="ARBA" id="ARBA00005823"/>
    </source>
</evidence>
<dbReference type="AlphaFoldDB" id="A0A1W0XAP8"/>
<evidence type="ECO:0000313" key="12">
    <source>
        <dbReference type="EMBL" id="OQV24474.1"/>
    </source>
</evidence>